<sequence length="138" mass="15348">MTKRAFVGVMRKLGEGVPTQVSSSSSDRGSKLRGPSQNSPRVASKRDVNITKTEKLNLESEGFRLEIEMEPSAQILLSYTNYKVRPKIALVSLLGGVNITKIKKLNSESEGCRLEIDLKQSFKKRQTISTEGPPHMWA</sequence>
<gene>
    <name evidence="2" type="ORF">AVEN_31637_1</name>
</gene>
<accession>A0A4Y2JP15</accession>
<name>A0A4Y2JP15_ARAVE</name>
<dbReference type="AlphaFoldDB" id="A0A4Y2JP15"/>
<keyword evidence="3" id="KW-1185">Reference proteome</keyword>
<reference evidence="2 3" key="1">
    <citation type="journal article" date="2019" name="Sci. Rep.">
        <title>Orb-weaving spider Araneus ventricosus genome elucidates the spidroin gene catalogue.</title>
        <authorList>
            <person name="Kono N."/>
            <person name="Nakamura H."/>
            <person name="Ohtoshi R."/>
            <person name="Moran D.A.P."/>
            <person name="Shinohara A."/>
            <person name="Yoshida Y."/>
            <person name="Fujiwara M."/>
            <person name="Mori M."/>
            <person name="Tomita M."/>
            <person name="Arakawa K."/>
        </authorList>
    </citation>
    <scope>NUCLEOTIDE SEQUENCE [LARGE SCALE GENOMIC DNA]</scope>
</reference>
<evidence type="ECO:0000313" key="3">
    <source>
        <dbReference type="Proteomes" id="UP000499080"/>
    </source>
</evidence>
<feature type="region of interest" description="Disordered" evidence="1">
    <location>
        <begin position="17"/>
        <end position="47"/>
    </location>
</feature>
<evidence type="ECO:0000256" key="1">
    <source>
        <dbReference type="SAM" id="MobiDB-lite"/>
    </source>
</evidence>
<comment type="caution">
    <text evidence="2">The sequence shown here is derived from an EMBL/GenBank/DDBJ whole genome shotgun (WGS) entry which is preliminary data.</text>
</comment>
<protein>
    <submittedName>
        <fullName evidence="2">Uncharacterized protein</fullName>
    </submittedName>
</protein>
<dbReference type="Proteomes" id="UP000499080">
    <property type="component" value="Unassembled WGS sequence"/>
</dbReference>
<evidence type="ECO:0000313" key="2">
    <source>
        <dbReference type="EMBL" id="GBM91228.1"/>
    </source>
</evidence>
<proteinExistence type="predicted"/>
<dbReference type="EMBL" id="BGPR01190980">
    <property type="protein sequence ID" value="GBM91228.1"/>
    <property type="molecule type" value="Genomic_DNA"/>
</dbReference>
<organism evidence="2 3">
    <name type="scientific">Araneus ventricosus</name>
    <name type="common">Orbweaver spider</name>
    <name type="synonym">Epeira ventricosa</name>
    <dbReference type="NCBI Taxonomy" id="182803"/>
    <lineage>
        <taxon>Eukaryota</taxon>
        <taxon>Metazoa</taxon>
        <taxon>Ecdysozoa</taxon>
        <taxon>Arthropoda</taxon>
        <taxon>Chelicerata</taxon>
        <taxon>Arachnida</taxon>
        <taxon>Araneae</taxon>
        <taxon>Araneomorphae</taxon>
        <taxon>Entelegynae</taxon>
        <taxon>Araneoidea</taxon>
        <taxon>Araneidae</taxon>
        <taxon>Araneus</taxon>
    </lineage>
</organism>